<organism evidence="1">
    <name type="scientific">Rhizophora mucronata</name>
    <name type="common">Asiatic mangrove</name>
    <dbReference type="NCBI Taxonomy" id="61149"/>
    <lineage>
        <taxon>Eukaryota</taxon>
        <taxon>Viridiplantae</taxon>
        <taxon>Streptophyta</taxon>
        <taxon>Embryophyta</taxon>
        <taxon>Tracheophyta</taxon>
        <taxon>Spermatophyta</taxon>
        <taxon>Magnoliopsida</taxon>
        <taxon>eudicotyledons</taxon>
        <taxon>Gunneridae</taxon>
        <taxon>Pentapetalae</taxon>
        <taxon>rosids</taxon>
        <taxon>fabids</taxon>
        <taxon>Malpighiales</taxon>
        <taxon>Rhizophoraceae</taxon>
        <taxon>Rhizophora</taxon>
    </lineage>
</organism>
<sequence>MENQGGRMVSTPTALFKRVLYFNNVCQEIFSSF</sequence>
<name>A0A2P2IRC7_RHIMU</name>
<dbReference type="AlphaFoldDB" id="A0A2P2IRC7"/>
<reference evidence="1" key="1">
    <citation type="submission" date="2018-02" db="EMBL/GenBank/DDBJ databases">
        <title>Rhizophora mucronata_Transcriptome.</title>
        <authorList>
            <person name="Meera S.P."/>
            <person name="Sreeshan A."/>
            <person name="Augustine A."/>
        </authorList>
    </citation>
    <scope>NUCLEOTIDE SEQUENCE</scope>
    <source>
        <tissue evidence="1">Leaf</tissue>
    </source>
</reference>
<accession>A0A2P2IRC7</accession>
<dbReference type="EMBL" id="GGEC01003290">
    <property type="protein sequence ID" value="MBW83773.1"/>
    <property type="molecule type" value="Transcribed_RNA"/>
</dbReference>
<protein>
    <submittedName>
        <fullName evidence="1">Uncharacterized protein</fullName>
    </submittedName>
</protein>
<evidence type="ECO:0000313" key="1">
    <source>
        <dbReference type="EMBL" id="MBW83773.1"/>
    </source>
</evidence>
<proteinExistence type="predicted"/>